<accession>A0ABP2D685</accession>
<dbReference type="EMBL" id="ABID01000029">
    <property type="protein sequence ID" value="EDQ03236.1"/>
    <property type="molecule type" value="Genomic_DNA"/>
</dbReference>
<protein>
    <submittedName>
        <fullName evidence="1">Uncharacterized protein</fullName>
    </submittedName>
</protein>
<sequence length="30" mass="3122">MGNCKAIDTAELKAMIAALQAEIAAENAKM</sequence>
<organism evidence="1 2">
    <name type="scientific">Sulfitobacter indolifex HEL-45</name>
    <dbReference type="NCBI Taxonomy" id="391624"/>
    <lineage>
        <taxon>Bacteria</taxon>
        <taxon>Pseudomonadati</taxon>
        <taxon>Pseudomonadota</taxon>
        <taxon>Alphaproteobacteria</taxon>
        <taxon>Rhodobacterales</taxon>
        <taxon>Roseobacteraceae</taxon>
        <taxon>Sulfitobacter</taxon>
    </lineage>
</organism>
<comment type="caution">
    <text evidence="1">The sequence shown here is derived from an EMBL/GenBank/DDBJ whole genome shotgun (WGS) entry which is preliminary data.</text>
</comment>
<keyword evidence="2" id="KW-1185">Reference proteome</keyword>
<reference evidence="1 2" key="1">
    <citation type="submission" date="2007-11" db="EMBL/GenBank/DDBJ databases">
        <authorList>
            <person name="Wagner-Dobler I."/>
            <person name="Ferriera S."/>
            <person name="Johnson J."/>
            <person name="Kravitz S."/>
            <person name="Beeson K."/>
            <person name="Sutton G."/>
            <person name="Rogers Y.-H."/>
            <person name="Friedman R."/>
            <person name="Frazier M."/>
            <person name="Venter J.C."/>
        </authorList>
    </citation>
    <scope>NUCLEOTIDE SEQUENCE [LARGE SCALE GENOMIC DNA]</scope>
    <source>
        <strain evidence="1 2">HEL-45</strain>
    </source>
</reference>
<gene>
    <name evidence="1" type="ORF">OIHEL45_20646</name>
</gene>
<dbReference type="Proteomes" id="UP000003257">
    <property type="component" value="Unassembled WGS sequence"/>
</dbReference>
<name>A0ABP2D685_9RHOB</name>
<evidence type="ECO:0000313" key="1">
    <source>
        <dbReference type="EMBL" id="EDQ03236.1"/>
    </source>
</evidence>
<evidence type="ECO:0000313" key="2">
    <source>
        <dbReference type="Proteomes" id="UP000003257"/>
    </source>
</evidence>
<proteinExistence type="predicted"/>